<dbReference type="InterPro" id="IPR052159">
    <property type="entry name" value="Competence_DNA_uptake"/>
</dbReference>
<sequence>MEQDFNINYQQSDWEIFNRSGIGHLISISGLHITMIAGLFASIVSALWRRSFFTNLQLPLLLPAQKASALSGALVALVYVALAGFGIPAQRTLYMLFVVAAALWYGRITSVSSVLCLALGTILLLDPWAVLSPGFWLSFSAVAIILFVSAGHPPQLSTNDSSGAQSRLVGLLSAARLQLAITIGLVPLTMLLFGQVSLISPVANAIAIPLVSFVVTPLCLIGSFLPSSPAGTLLNLSHALVEWLAGLLNVLTKFPFTVWSAPVPPWWMFLIALIGTAWAIAPRGWPVRWIGVLGWIPLLLNAPIHPAKGEMWATAFDIGQGMAVLIETEQHRILYDTGPVYTPESDGGNRVIVPYLKARGISVLDAVMISHNDNDHSGGAISIFNEIDVRKTFSSLDFDSAIVQRAPDHSRCQAGQAWTWDGVRFELLFPVPDSYEREKAKPNTRSCTLKITVGDYALLLPGDIEAAQESELMNADAQKLAASVLLAPHHGSGTSSTLPFLKAVSPKMALFQVGYRNRYRHPKQEVYERYGELGIERFRNDESGAIALHFGQAIQVSEYRKQVPRYWHDR</sequence>
<dbReference type="Pfam" id="PF00753">
    <property type="entry name" value="Lactamase_B"/>
    <property type="match status" value="1"/>
</dbReference>
<evidence type="ECO:0000313" key="8">
    <source>
        <dbReference type="EMBL" id="MDQ9171727.1"/>
    </source>
</evidence>
<evidence type="ECO:0000256" key="3">
    <source>
        <dbReference type="ARBA" id="ARBA00022692"/>
    </source>
</evidence>
<organism evidence="8 9">
    <name type="scientific">Keguizhuia sedimenti</name>
    <dbReference type="NCBI Taxonomy" id="3064264"/>
    <lineage>
        <taxon>Bacteria</taxon>
        <taxon>Pseudomonadati</taxon>
        <taxon>Pseudomonadota</taxon>
        <taxon>Betaproteobacteria</taxon>
        <taxon>Burkholderiales</taxon>
        <taxon>Oxalobacteraceae</taxon>
        <taxon>Keguizhuia</taxon>
    </lineage>
</organism>
<feature type="transmembrane region" description="Helical" evidence="6">
    <location>
        <begin position="263"/>
        <end position="281"/>
    </location>
</feature>
<evidence type="ECO:0000256" key="4">
    <source>
        <dbReference type="ARBA" id="ARBA00022989"/>
    </source>
</evidence>
<accession>A0ABU1BS03</accession>
<dbReference type="CDD" id="cd07731">
    <property type="entry name" value="ComA-like_MBL-fold"/>
    <property type="match status" value="1"/>
</dbReference>
<dbReference type="InterPro" id="IPR036866">
    <property type="entry name" value="RibonucZ/Hydroxyglut_hydro"/>
</dbReference>
<dbReference type="InterPro" id="IPR004477">
    <property type="entry name" value="ComEC_N"/>
</dbReference>
<dbReference type="SMART" id="SM00849">
    <property type="entry name" value="Lactamase_B"/>
    <property type="match status" value="1"/>
</dbReference>
<dbReference type="InterPro" id="IPR004797">
    <property type="entry name" value="Competence_ComEC/Rec2"/>
</dbReference>
<comment type="subcellular location">
    <subcellularLocation>
        <location evidence="1">Cell membrane</location>
        <topology evidence="1">Multi-pass membrane protein</topology>
    </subcellularLocation>
</comment>
<feature type="transmembrane region" description="Helical" evidence="6">
    <location>
        <begin position="168"/>
        <end position="193"/>
    </location>
</feature>
<evidence type="ECO:0000256" key="1">
    <source>
        <dbReference type="ARBA" id="ARBA00004651"/>
    </source>
</evidence>
<evidence type="ECO:0000313" key="9">
    <source>
        <dbReference type="Proteomes" id="UP001225596"/>
    </source>
</evidence>
<gene>
    <name evidence="8" type="ORF">Q8A64_15035</name>
</gene>
<evidence type="ECO:0000256" key="5">
    <source>
        <dbReference type="ARBA" id="ARBA00023136"/>
    </source>
</evidence>
<dbReference type="Gene3D" id="3.60.15.10">
    <property type="entry name" value="Ribonuclease Z/Hydroxyacylglutathione hydrolase-like"/>
    <property type="match status" value="1"/>
</dbReference>
<keyword evidence="9" id="KW-1185">Reference proteome</keyword>
<proteinExistence type="predicted"/>
<dbReference type="Proteomes" id="UP001225596">
    <property type="component" value="Unassembled WGS sequence"/>
</dbReference>
<keyword evidence="5 6" id="KW-0472">Membrane</keyword>
<evidence type="ECO:0000259" key="7">
    <source>
        <dbReference type="SMART" id="SM00849"/>
    </source>
</evidence>
<dbReference type="SUPFAM" id="SSF56281">
    <property type="entry name" value="Metallo-hydrolase/oxidoreductase"/>
    <property type="match status" value="1"/>
</dbReference>
<dbReference type="InterPro" id="IPR035681">
    <property type="entry name" value="ComA-like_MBL"/>
</dbReference>
<reference evidence="8 9" key="1">
    <citation type="submission" date="2023-08" db="EMBL/GenBank/DDBJ databases">
        <title>Oxalobacteraceae gen .nov., isolated from river sludge outside the plant.</title>
        <authorList>
            <person name="Zhao S.Y."/>
        </authorList>
    </citation>
    <scope>NUCLEOTIDE SEQUENCE [LARGE SCALE GENOMIC DNA]</scope>
    <source>
        <strain evidence="8 9">R-40</strain>
    </source>
</reference>
<dbReference type="PANTHER" id="PTHR30619">
    <property type="entry name" value="DNA INTERNALIZATION/COMPETENCE PROTEIN COMEC/REC2"/>
    <property type="match status" value="1"/>
</dbReference>
<feature type="transmembrane region" description="Helical" evidence="6">
    <location>
        <begin position="94"/>
        <end position="122"/>
    </location>
</feature>
<feature type="transmembrane region" description="Helical" evidence="6">
    <location>
        <begin position="128"/>
        <end position="148"/>
    </location>
</feature>
<keyword evidence="2" id="KW-1003">Cell membrane</keyword>
<dbReference type="PANTHER" id="PTHR30619:SF1">
    <property type="entry name" value="RECOMBINATION PROTEIN 2"/>
    <property type="match status" value="1"/>
</dbReference>
<evidence type="ECO:0000256" key="2">
    <source>
        <dbReference type="ARBA" id="ARBA00022475"/>
    </source>
</evidence>
<name>A0ABU1BS03_9BURK</name>
<feature type="transmembrane region" description="Helical" evidence="6">
    <location>
        <begin position="68"/>
        <end position="87"/>
    </location>
</feature>
<dbReference type="NCBIfam" id="TIGR00361">
    <property type="entry name" value="ComEC_Rec2"/>
    <property type="match status" value="1"/>
</dbReference>
<comment type="caution">
    <text evidence="8">The sequence shown here is derived from an EMBL/GenBank/DDBJ whole genome shotgun (WGS) entry which is preliminary data.</text>
</comment>
<feature type="domain" description="Metallo-beta-lactamase" evidence="7">
    <location>
        <begin position="320"/>
        <end position="515"/>
    </location>
</feature>
<evidence type="ECO:0000256" key="6">
    <source>
        <dbReference type="SAM" id="Phobius"/>
    </source>
</evidence>
<dbReference type="Pfam" id="PF03772">
    <property type="entry name" value="Competence"/>
    <property type="match status" value="1"/>
</dbReference>
<keyword evidence="4 6" id="KW-1133">Transmembrane helix</keyword>
<dbReference type="EMBL" id="JAUYVH010000012">
    <property type="protein sequence ID" value="MDQ9171727.1"/>
    <property type="molecule type" value="Genomic_DNA"/>
</dbReference>
<dbReference type="InterPro" id="IPR001279">
    <property type="entry name" value="Metallo-B-lactamas"/>
</dbReference>
<feature type="transmembrane region" description="Helical" evidence="6">
    <location>
        <begin position="205"/>
        <end position="225"/>
    </location>
</feature>
<dbReference type="NCBIfam" id="TIGR00360">
    <property type="entry name" value="ComEC_N-term"/>
    <property type="match status" value="1"/>
</dbReference>
<feature type="transmembrane region" description="Helical" evidence="6">
    <location>
        <begin position="21"/>
        <end position="48"/>
    </location>
</feature>
<keyword evidence="3 6" id="KW-0812">Transmembrane</keyword>
<dbReference type="RefSeq" id="WP_338437672.1">
    <property type="nucleotide sequence ID" value="NZ_JAUYVH010000012.1"/>
</dbReference>
<protein>
    <submittedName>
        <fullName evidence="8">DNA internalization-related competence protein ComEC/Rec2</fullName>
    </submittedName>
</protein>